<dbReference type="SMR" id="A0A445JEK7"/>
<feature type="region of interest" description="Disordered" evidence="1">
    <location>
        <begin position="49"/>
        <end position="91"/>
    </location>
</feature>
<evidence type="ECO:0000256" key="2">
    <source>
        <dbReference type="SAM" id="Phobius"/>
    </source>
</evidence>
<dbReference type="AlphaFoldDB" id="A0A445JEK7"/>
<name>A0A445JEK7_GLYSO</name>
<evidence type="ECO:0000256" key="1">
    <source>
        <dbReference type="SAM" id="MobiDB-lite"/>
    </source>
</evidence>
<dbReference type="Proteomes" id="UP000289340">
    <property type="component" value="Chromosome 8"/>
</dbReference>
<dbReference type="EMBL" id="QZWG01000008">
    <property type="protein sequence ID" value="RZB96868.1"/>
    <property type="molecule type" value="Genomic_DNA"/>
</dbReference>
<sequence>MLDFGDELTLDGFRIPWLIWIQLLVFLLLLALLFCLSVIALDPSHHTTSPSASATATDSDLHTQQPSNHHSTAVTNRLQSTRGVENTSTKGEIATSASTGIVREEFAEGEASTSSLYFLHPCYYFNLAKEAFLKCLGLDNDVPSTQNNRKTKES</sequence>
<dbReference type="PANTHER" id="PTHR35771">
    <property type="entry name" value="TRANSMEMBRANE PROTEIN-RELATED"/>
    <property type="match status" value="1"/>
</dbReference>
<feature type="transmembrane region" description="Helical" evidence="2">
    <location>
        <begin position="17"/>
        <end position="41"/>
    </location>
</feature>
<protein>
    <submittedName>
        <fullName evidence="3">Uncharacterized protein</fullName>
    </submittedName>
</protein>
<keyword evidence="4" id="KW-1185">Reference proteome</keyword>
<organism evidence="3 4">
    <name type="scientific">Glycine soja</name>
    <name type="common">Wild soybean</name>
    <dbReference type="NCBI Taxonomy" id="3848"/>
    <lineage>
        <taxon>Eukaryota</taxon>
        <taxon>Viridiplantae</taxon>
        <taxon>Streptophyta</taxon>
        <taxon>Embryophyta</taxon>
        <taxon>Tracheophyta</taxon>
        <taxon>Spermatophyta</taxon>
        <taxon>Magnoliopsida</taxon>
        <taxon>eudicotyledons</taxon>
        <taxon>Gunneridae</taxon>
        <taxon>Pentapetalae</taxon>
        <taxon>rosids</taxon>
        <taxon>fabids</taxon>
        <taxon>Fabales</taxon>
        <taxon>Fabaceae</taxon>
        <taxon>Papilionoideae</taxon>
        <taxon>50 kb inversion clade</taxon>
        <taxon>NPAAA clade</taxon>
        <taxon>indigoferoid/millettioid clade</taxon>
        <taxon>Phaseoleae</taxon>
        <taxon>Glycine</taxon>
        <taxon>Glycine subgen. Soja</taxon>
    </lineage>
</organism>
<comment type="caution">
    <text evidence="3">The sequence shown here is derived from an EMBL/GenBank/DDBJ whole genome shotgun (WGS) entry which is preliminary data.</text>
</comment>
<accession>A0A445JEK7</accession>
<proteinExistence type="predicted"/>
<keyword evidence="2" id="KW-0812">Transmembrane</keyword>
<feature type="compositionally biased region" description="Polar residues" evidence="1">
    <location>
        <begin position="64"/>
        <end position="91"/>
    </location>
</feature>
<feature type="compositionally biased region" description="Low complexity" evidence="1">
    <location>
        <begin position="49"/>
        <end position="58"/>
    </location>
</feature>
<gene>
    <name evidence="3" type="ORF">D0Y65_020528</name>
</gene>
<keyword evidence="2" id="KW-1133">Transmembrane helix</keyword>
<evidence type="ECO:0000313" key="4">
    <source>
        <dbReference type="Proteomes" id="UP000289340"/>
    </source>
</evidence>
<evidence type="ECO:0000313" key="3">
    <source>
        <dbReference type="EMBL" id="RZB96868.1"/>
    </source>
</evidence>
<dbReference type="Gramene" id="XM_028390334.1">
    <property type="protein sequence ID" value="XP_028246135.1"/>
    <property type="gene ID" value="LOC114423537"/>
</dbReference>
<reference evidence="3 4" key="1">
    <citation type="submission" date="2018-09" db="EMBL/GenBank/DDBJ databases">
        <title>A high-quality reference genome of wild soybean provides a powerful tool to mine soybean genomes.</title>
        <authorList>
            <person name="Xie M."/>
            <person name="Chung C.Y.L."/>
            <person name="Li M.-W."/>
            <person name="Wong F.-L."/>
            <person name="Chan T.-F."/>
            <person name="Lam H.-M."/>
        </authorList>
    </citation>
    <scope>NUCLEOTIDE SEQUENCE [LARGE SCALE GENOMIC DNA]</scope>
    <source>
        <strain evidence="4">cv. W05</strain>
        <tissue evidence="3">Hypocotyl of etiolated seedlings</tissue>
    </source>
</reference>
<dbReference type="PANTHER" id="PTHR35771:SF3">
    <property type="entry name" value="TRANSMEMBRANE PROTEIN"/>
    <property type="match status" value="1"/>
</dbReference>
<keyword evidence="2" id="KW-0472">Membrane</keyword>